<dbReference type="GO" id="GO:0017136">
    <property type="term" value="F:histone deacetylase activity, NAD-dependent"/>
    <property type="evidence" value="ECO:0007669"/>
    <property type="project" value="TreeGrafter"/>
</dbReference>
<feature type="binding site" evidence="4">
    <location>
        <position position="146"/>
    </location>
    <ligand>
        <name>Zn(2+)</name>
        <dbReference type="ChEBI" id="CHEBI:29105"/>
    </ligand>
</feature>
<accession>A0A6I1EPI4</accession>
<dbReference type="Pfam" id="PF02146">
    <property type="entry name" value="SIR2"/>
    <property type="match status" value="1"/>
</dbReference>
<dbReference type="InterPro" id="IPR026591">
    <property type="entry name" value="Sirtuin_cat_small_dom_sf"/>
</dbReference>
<dbReference type="InterPro" id="IPR026590">
    <property type="entry name" value="Ssirtuin_cat_dom"/>
</dbReference>
<dbReference type="Gene3D" id="3.30.1600.10">
    <property type="entry name" value="SIR2/SIRT2 'Small Domain"/>
    <property type="match status" value="1"/>
</dbReference>
<keyword evidence="2" id="KW-0808">Transferase</keyword>
<dbReference type="EMBL" id="WEHX01000033">
    <property type="protein sequence ID" value="KAB7660258.1"/>
    <property type="molecule type" value="Genomic_DNA"/>
</dbReference>
<dbReference type="PANTHER" id="PTHR11085:SF4">
    <property type="entry name" value="NAD-DEPENDENT PROTEIN DEACYLASE"/>
    <property type="match status" value="1"/>
</dbReference>
<evidence type="ECO:0000256" key="4">
    <source>
        <dbReference type="PROSITE-ProRule" id="PRU00236"/>
    </source>
</evidence>
<feature type="binding site" evidence="4">
    <location>
        <position position="130"/>
    </location>
    <ligand>
        <name>Zn(2+)</name>
        <dbReference type="ChEBI" id="CHEBI:29105"/>
    </ligand>
</feature>
<evidence type="ECO:0000256" key="2">
    <source>
        <dbReference type="ARBA" id="ARBA00022679"/>
    </source>
</evidence>
<dbReference type="SUPFAM" id="SSF52467">
    <property type="entry name" value="DHS-like NAD/FAD-binding domain"/>
    <property type="match status" value="1"/>
</dbReference>
<evidence type="ECO:0000259" key="5">
    <source>
        <dbReference type="PROSITE" id="PS50305"/>
    </source>
</evidence>
<proteinExistence type="predicted"/>
<evidence type="ECO:0000313" key="7">
    <source>
        <dbReference type="Proteomes" id="UP000430564"/>
    </source>
</evidence>
<dbReference type="Proteomes" id="UP000430564">
    <property type="component" value="Unassembled WGS sequence"/>
</dbReference>
<name>A0A6I1EPI4_9BURK</name>
<comment type="caution">
    <text evidence="6">The sequence shown here is derived from an EMBL/GenBank/DDBJ whole genome shotgun (WGS) entry which is preliminary data.</text>
</comment>
<dbReference type="InterPro" id="IPR029035">
    <property type="entry name" value="DHS-like_NAD/FAD-binding_dom"/>
</dbReference>
<organism evidence="6 7">
    <name type="scientific">Sutterella seckii</name>
    <dbReference type="NCBI Taxonomy" id="1944635"/>
    <lineage>
        <taxon>Bacteria</taxon>
        <taxon>Pseudomonadati</taxon>
        <taxon>Pseudomonadota</taxon>
        <taxon>Betaproteobacteria</taxon>
        <taxon>Burkholderiales</taxon>
        <taxon>Sutterellaceae</taxon>
        <taxon>Sutterella</taxon>
    </lineage>
</organism>
<dbReference type="InterPro" id="IPR003000">
    <property type="entry name" value="Sirtuin"/>
</dbReference>
<sequence>MYKINLNSKGWKKELPVIVILSGAGLSAESGIPTYRDPQSNWQTTNAFDSEEAKRNPQLFLRGTNERIREWKDAKPNAAHAAIADFARRLRGRASILHITQNIDALSEDAGDTSVFHLHGSILKSRCRRCGAHFPRLAPYSLEDTCPACGRSDGAVRPDIVLFGEVPYGMDWIPGILREADIFIAVGTSLIVYPAARFVAEAMEHGCLDRFLITKDLPDELFTDPAHIDLDEADSILEYTKFFRGSAARILPQVLEGIAWEIEARMSPKLLP</sequence>
<dbReference type="InterPro" id="IPR050134">
    <property type="entry name" value="NAD-dep_sirtuin_deacylases"/>
</dbReference>
<feature type="active site" description="Proton acceptor" evidence="4">
    <location>
        <position position="119"/>
    </location>
</feature>
<protein>
    <recommendedName>
        <fullName evidence="1">protein acetyllysine N-acetyltransferase</fullName>
        <ecNumber evidence="1">2.3.1.286</ecNumber>
    </recommendedName>
</protein>
<evidence type="ECO:0000256" key="3">
    <source>
        <dbReference type="ARBA" id="ARBA00023027"/>
    </source>
</evidence>
<gene>
    <name evidence="6" type="ORF">GBM95_06255</name>
</gene>
<dbReference type="AlphaFoldDB" id="A0A6I1EPI4"/>
<feature type="binding site" evidence="4">
    <location>
        <position position="149"/>
    </location>
    <ligand>
        <name>Zn(2+)</name>
        <dbReference type="ChEBI" id="CHEBI:29105"/>
    </ligand>
</feature>
<dbReference type="OrthoDB" id="9800582at2"/>
<dbReference type="Gene3D" id="3.40.50.1220">
    <property type="entry name" value="TPP-binding domain"/>
    <property type="match status" value="1"/>
</dbReference>
<reference evidence="6 7" key="1">
    <citation type="submission" date="2019-10" db="EMBL/GenBank/DDBJ databases">
        <title>Genome diversity of Sutterella seckii.</title>
        <authorList>
            <person name="Chaplin A.V."/>
            <person name="Sokolova S.R."/>
            <person name="Mosin K.A."/>
            <person name="Ivanova E.L."/>
            <person name="Kochetkova T.O."/>
            <person name="Goltsov A.Y."/>
            <person name="Trofimov D.Y."/>
            <person name="Efimov B.A."/>
        </authorList>
    </citation>
    <scope>NUCLEOTIDE SEQUENCE [LARGE SCALE GENOMIC DNA]</scope>
    <source>
        <strain evidence="6 7">ASD393</strain>
    </source>
</reference>
<feature type="domain" description="Deacetylase sirtuin-type" evidence="5">
    <location>
        <begin position="1"/>
        <end position="261"/>
    </location>
</feature>
<keyword evidence="4" id="KW-0862">Zinc</keyword>
<keyword evidence="4" id="KW-0479">Metal-binding</keyword>
<dbReference type="EC" id="2.3.1.286" evidence="1"/>
<dbReference type="RefSeq" id="WP_152158313.1">
    <property type="nucleotide sequence ID" value="NZ_WEHX01000033.1"/>
</dbReference>
<dbReference type="GO" id="GO:0070403">
    <property type="term" value="F:NAD+ binding"/>
    <property type="evidence" value="ECO:0007669"/>
    <property type="project" value="InterPro"/>
</dbReference>
<dbReference type="GO" id="GO:0046872">
    <property type="term" value="F:metal ion binding"/>
    <property type="evidence" value="ECO:0007669"/>
    <property type="project" value="UniProtKB-KW"/>
</dbReference>
<evidence type="ECO:0000256" key="1">
    <source>
        <dbReference type="ARBA" id="ARBA00012928"/>
    </source>
</evidence>
<evidence type="ECO:0000313" key="6">
    <source>
        <dbReference type="EMBL" id="KAB7660258.1"/>
    </source>
</evidence>
<keyword evidence="3" id="KW-0520">NAD</keyword>
<dbReference type="PANTHER" id="PTHR11085">
    <property type="entry name" value="NAD-DEPENDENT PROTEIN DEACYLASE SIRTUIN-5, MITOCHONDRIAL-RELATED"/>
    <property type="match status" value="1"/>
</dbReference>
<feature type="binding site" evidence="4">
    <location>
        <position position="127"/>
    </location>
    <ligand>
        <name>Zn(2+)</name>
        <dbReference type="ChEBI" id="CHEBI:29105"/>
    </ligand>
</feature>
<dbReference type="PROSITE" id="PS50305">
    <property type="entry name" value="SIRTUIN"/>
    <property type="match status" value="1"/>
</dbReference>